<sequence>MINFLRNNFYFIYFLLASLIMQIGIGFTQVAVYGELVKLNANPVYFTIAFSLAVFPGLFSSRLGSYFTFKFKIIYLILGAQIIGFISLIIPLIVATYHQIVFLISAEFFSSFIAGLCYPPFQIYIKRVFINDEMLPLAAKFDVYVFSVNTIIGTGIGSIVYNLFNTQKYLVINMICYILSFMIFSLAFCLKRDLTQRVSKIILTDKINKYKFFTSYLFYFKNMHHKKRYAFFMMIYIAIITTPSISLLPIIGNKFGSNVTVFNYILTPAILFILSKSIGQMCGPLIIKRNMFNKIYSNKMLFFLLMFLFLLLYTFLYFSNYLFLSLLIIIFAHIFSNIIFSLGMYAFQKYFSSDEIGLASSKQYQILTFSMAFISVTTGILVNYINPVVLIYIPFFLIFFAFICKSRINIKWTRIYKRNFK</sequence>
<dbReference type="EMBL" id="WFLN01000007">
    <property type="protein sequence ID" value="KAB8029688.1"/>
    <property type="molecule type" value="Genomic_DNA"/>
</dbReference>
<evidence type="ECO:0000313" key="3">
    <source>
        <dbReference type="Proteomes" id="UP000442694"/>
    </source>
</evidence>
<dbReference type="InterPro" id="IPR036259">
    <property type="entry name" value="MFS_trans_sf"/>
</dbReference>
<dbReference type="Proteomes" id="UP000442694">
    <property type="component" value="Unassembled WGS sequence"/>
</dbReference>
<feature type="transmembrane region" description="Helical" evidence="1">
    <location>
        <begin position="300"/>
        <end position="318"/>
    </location>
</feature>
<feature type="transmembrane region" description="Helical" evidence="1">
    <location>
        <begin position="12"/>
        <end position="32"/>
    </location>
</feature>
<name>A0A833N654_9BACT</name>
<protein>
    <recommendedName>
        <fullName evidence="4">MFS transporter</fullName>
    </recommendedName>
</protein>
<evidence type="ECO:0000256" key="1">
    <source>
        <dbReference type="SAM" id="Phobius"/>
    </source>
</evidence>
<feature type="transmembrane region" description="Helical" evidence="1">
    <location>
        <begin position="391"/>
        <end position="408"/>
    </location>
</feature>
<feature type="transmembrane region" description="Helical" evidence="1">
    <location>
        <begin position="141"/>
        <end position="164"/>
    </location>
</feature>
<keyword evidence="1" id="KW-0812">Transmembrane</keyword>
<feature type="transmembrane region" description="Helical" evidence="1">
    <location>
        <begin position="366"/>
        <end position="385"/>
    </location>
</feature>
<feature type="transmembrane region" description="Helical" evidence="1">
    <location>
        <begin position="100"/>
        <end position="121"/>
    </location>
</feature>
<dbReference type="SUPFAM" id="SSF103473">
    <property type="entry name" value="MFS general substrate transporter"/>
    <property type="match status" value="1"/>
</dbReference>
<accession>A0A833N654</accession>
<dbReference type="RefSeq" id="WP_152213040.1">
    <property type="nucleotide sequence ID" value="NZ_WFLN01000007.1"/>
</dbReference>
<proteinExistence type="predicted"/>
<gene>
    <name evidence="2" type="ORF">GCL57_09080</name>
</gene>
<feature type="transmembrane region" description="Helical" evidence="1">
    <location>
        <begin position="170"/>
        <end position="190"/>
    </location>
</feature>
<evidence type="ECO:0000313" key="2">
    <source>
        <dbReference type="EMBL" id="KAB8029688.1"/>
    </source>
</evidence>
<keyword evidence="3" id="KW-1185">Reference proteome</keyword>
<comment type="caution">
    <text evidence="2">The sequence shown here is derived from an EMBL/GenBank/DDBJ whole genome shotgun (WGS) entry which is preliminary data.</text>
</comment>
<feature type="transmembrane region" description="Helical" evidence="1">
    <location>
        <begin position="73"/>
        <end position="94"/>
    </location>
</feature>
<feature type="transmembrane region" description="Helical" evidence="1">
    <location>
        <begin position="261"/>
        <end position="279"/>
    </location>
</feature>
<feature type="transmembrane region" description="Helical" evidence="1">
    <location>
        <begin position="229"/>
        <end position="249"/>
    </location>
</feature>
<dbReference type="AlphaFoldDB" id="A0A833N654"/>
<reference evidence="2 3" key="1">
    <citation type="submission" date="2019-10" db="EMBL/GenBank/DDBJ databases">
        <title>New genus of Silvanigrellaceae.</title>
        <authorList>
            <person name="Pitt A."/>
            <person name="Hahn M.W."/>
        </authorList>
    </citation>
    <scope>NUCLEOTIDE SEQUENCE [LARGE SCALE GENOMIC DNA]</scope>
    <source>
        <strain evidence="2 3">33A1-SZDP</strain>
    </source>
</reference>
<evidence type="ECO:0008006" key="4">
    <source>
        <dbReference type="Google" id="ProtNLM"/>
    </source>
</evidence>
<keyword evidence="1" id="KW-1133">Transmembrane helix</keyword>
<keyword evidence="1" id="KW-0472">Membrane</keyword>
<organism evidence="2 3">
    <name type="scientific">Fluviispira multicolorata</name>
    <dbReference type="NCBI Taxonomy" id="2654512"/>
    <lineage>
        <taxon>Bacteria</taxon>
        <taxon>Pseudomonadati</taxon>
        <taxon>Bdellovibrionota</taxon>
        <taxon>Oligoflexia</taxon>
        <taxon>Silvanigrellales</taxon>
        <taxon>Silvanigrellaceae</taxon>
        <taxon>Fluviispira</taxon>
    </lineage>
</organism>
<feature type="transmembrane region" description="Helical" evidence="1">
    <location>
        <begin position="324"/>
        <end position="345"/>
    </location>
</feature>
<feature type="transmembrane region" description="Helical" evidence="1">
    <location>
        <begin position="44"/>
        <end position="61"/>
    </location>
</feature>